<gene>
    <name evidence="2" type="ORF">EVAR_77462_1</name>
</gene>
<name>A0A4C1ZYE5_EUMVA</name>
<protein>
    <submittedName>
        <fullName evidence="2">Uncharacterized protein</fullName>
    </submittedName>
</protein>
<feature type="compositionally biased region" description="Low complexity" evidence="1">
    <location>
        <begin position="56"/>
        <end position="67"/>
    </location>
</feature>
<proteinExistence type="predicted"/>
<sequence length="75" mass="7508">MNGSVNDTEKVDTETEIVPGESGGLDDAVGDRPQHVQTAVRAMADSEADSQPPPADSASAPAASAGALPPPIPGW</sequence>
<reference evidence="2 3" key="1">
    <citation type="journal article" date="2019" name="Commun. Biol.">
        <title>The bagworm genome reveals a unique fibroin gene that provides high tensile strength.</title>
        <authorList>
            <person name="Kono N."/>
            <person name="Nakamura H."/>
            <person name="Ohtoshi R."/>
            <person name="Tomita M."/>
            <person name="Numata K."/>
            <person name="Arakawa K."/>
        </authorList>
    </citation>
    <scope>NUCLEOTIDE SEQUENCE [LARGE SCALE GENOMIC DNA]</scope>
</reference>
<evidence type="ECO:0000256" key="1">
    <source>
        <dbReference type="SAM" id="MobiDB-lite"/>
    </source>
</evidence>
<keyword evidence="3" id="KW-1185">Reference proteome</keyword>
<comment type="caution">
    <text evidence="2">The sequence shown here is derived from an EMBL/GenBank/DDBJ whole genome shotgun (WGS) entry which is preliminary data.</text>
</comment>
<dbReference type="Proteomes" id="UP000299102">
    <property type="component" value="Unassembled WGS sequence"/>
</dbReference>
<accession>A0A4C1ZYE5</accession>
<organism evidence="2 3">
    <name type="scientific">Eumeta variegata</name>
    <name type="common">Bagworm moth</name>
    <name type="synonym">Eumeta japonica</name>
    <dbReference type="NCBI Taxonomy" id="151549"/>
    <lineage>
        <taxon>Eukaryota</taxon>
        <taxon>Metazoa</taxon>
        <taxon>Ecdysozoa</taxon>
        <taxon>Arthropoda</taxon>
        <taxon>Hexapoda</taxon>
        <taxon>Insecta</taxon>
        <taxon>Pterygota</taxon>
        <taxon>Neoptera</taxon>
        <taxon>Endopterygota</taxon>
        <taxon>Lepidoptera</taxon>
        <taxon>Glossata</taxon>
        <taxon>Ditrysia</taxon>
        <taxon>Tineoidea</taxon>
        <taxon>Psychidae</taxon>
        <taxon>Oiketicinae</taxon>
        <taxon>Eumeta</taxon>
    </lineage>
</organism>
<dbReference type="AlphaFoldDB" id="A0A4C1ZYE5"/>
<feature type="region of interest" description="Disordered" evidence="1">
    <location>
        <begin position="1"/>
        <end position="75"/>
    </location>
</feature>
<dbReference type="EMBL" id="BGZK01002193">
    <property type="protein sequence ID" value="GBP91665.1"/>
    <property type="molecule type" value="Genomic_DNA"/>
</dbReference>
<evidence type="ECO:0000313" key="3">
    <source>
        <dbReference type="Proteomes" id="UP000299102"/>
    </source>
</evidence>
<evidence type="ECO:0000313" key="2">
    <source>
        <dbReference type="EMBL" id="GBP91665.1"/>
    </source>
</evidence>